<dbReference type="PANTHER" id="PTHR43358">
    <property type="entry name" value="ALPHA/BETA-HYDROLASE"/>
    <property type="match status" value="1"/>
</dbReference>
<sequence length="295" mass="33850">MAGNFFYDLAIKREKKEFLQGNEDLTVSTAAMDVFLKGDWRSWVANQDFEQWQLESYDGLHLNGYFLEAKKPTNKTVILAHGYLGDAMDMGLYGQYYYEELGYNIFTADLRGHGGSEGDYIGFGWHDRLDYLDWTDKVINRVGKDAEIVVHGLSMGASTVLMMSGERLPENIKAIISDSAYTSVYDLFKYQMNRMYHLPAFPILPTTSLITSIRADYSLKEASALEQVKKANVPILYFHGKNDDFVPTKMASKLYQNTEKAEIMLFAEASHGEAYAIYREQYQTKLTEFLTKYMR</sequence>
<dbReference type="Gene3D" id="3.40.50.1820">
    <property type="entry name" value="alpha/beta hydrolase"/>
    <property type="match status" value="1"/>
</dbReference>
<protein>
    <submittedName>
        <fullName evidence="2">Alpha/beta hydrolase</fullName>
    </submittedName>
</protein>
<gene>
    <name evidence="2" type="ORF">DLJ74_06145</name>
</gene>
<organism evidence="2 3">
    <name type="scientific">Gracilibacillus dipsosauri</name>
    <dbReference type="NCBI Taxonomy" id="178340"/>
    <lineage>
        <taxon>Bacteria</taxon>
        <taxon>Bacillati</taxon>
        <taxon>Bacillota</taxon>
        <taxon>Bacilli</taxon>
        <taxon>Bacillales</taxon>
        <taxon>Bacillaceae</taxon>
        <taxon>Gracilibacillus</taxon>
    </lineage>
</organism>
<evidence type="ECO:0000313" key="3">
    <source>
        <dbReference type="Proteomes" id="UP000245624"/>
    </source>
</evidence>
<dbReference type="GO" id="GO:0008236">
    <property type="term" value="F:serine-type peptidase activity"/>
    <property type="evidence" value="ECO:0007669"/>
    <property type="project" value="InterPro"/>
</dbReference>
<dbReference type="InterPro" id="IPR001375">
    <property type="entry name" value="Peptidase_S9_cat"/>
</dbReference>
<reference evidence="2 3" key="1">
    <citation type="submission" date="2018-05" db="EMBL/GenBank/DDBJ databases">
        <title>Genomic analysis of Gracilibacillus dipsosauri DD1 reveals novel features of a salt-tolerant amylase.</title>
        <authorList>
            <person name="Deutch C.E."/>
            <person name="Yang S."/>
        </authorList>
    </citation>
    <scope>NUCLEOTIDE SEQUENCE [LARGE SCALE GENOMIC DNA]</scope>
    <source>
        <strain evidence="2 3">DD1</strain>
    </source>
</reference>
<dbReference type="OrthoDB" id="9776685at2"/>
<name>A0A317L1H9_9BACI</name>
<keyword evidence="2" id="KW-0378">Hydrolase</keyword>
<dbReference type="InterPro" id="IPR052920">
    <property type="entry name" value="DNA-binding_regulatory"/>
</dbReference>
<dbReference type="PANTHER" id="PTHR43358:SF4">
    <property type="entry name" value="ALPHA_BETA HYDROLASE FOLD-1 DOMAIN-CONTAINING PROTEIN"/>
    <property type="match status" value="1"/>
</dbReference>
<dbReference type="AlphaFoldDB" id="A0A317L1H9"/>
<dbReference type="Proteomes" id="UP000245624">
    <property type="component" value="Unassembled WGS sequence"/>
</dbReference>
<dbReference type="SUPFAM" id="SSF53474">
    <property type="entry name" value="alpha/beta-Hydrolases"/>
    <property type="match status" value="1"/>
</dbReference>
<accession>A0A317L1H9</accession>
<feature type="domain" description="Peptidase S9 prolyl oligopeptidase catalytic" evidence="1">
    <location>
        <begin position="95"/>
        <end position="294"/>
    </location>
</feature>
<evidence type="ECO:0000259" key="1">
    <source>
        <dbReference type="Pfam" id="PF00326"/>
    </source>
</evidence>
<dbReference type="EMBL" id="QGTD01000005">
    <property type="protein sequence ID" value="PWU69662.1"/>
    <property type="molecule type" value="Genomic_DNA"/>
</dbReference>
<keyword evidence="3" id="KW-1185">Reference proteome</keyword>
<comment type="caution">
    <text evidence="2">The sequence shown here is derived from an EMBL/GenBank/DDBJ whole genome shotgun (WGS) entry which is preliminary data.</text>
</comment>
<dbReference type="Pfam" id="PF00326">
    <property type="entry name" value="Peptidase_S9"/>
    <property type="match status" value="1"/>
</dbReference>
<proteinExistence type="predicted"/>
<evidence type="ECO:0000313" key="2">
    <source>
        <dbReference type="EMBL" id="PWU69662.1"/>
    </source>
</evidence>
<dbReference type="InterPro" id="IPR029058">
    <property type="entry name" value="AB_hydrolase_fold"/>
</dbReference>
<dbReference type="GO" id="GO:0006508">
    <property type="term" value="P:proteolysis"/>
    <property type="evidence" value="ECO:0007669"/>
    <property type="project" value="InterPro"/>
</dbReference>